<dbReference type="Pfam" id="PF14520">
    <property type="entry name" value="HHH_5"/>
    <property type="match status" value="1"/>
</dbReference>
<comment type="subcellular location">
    <subcellularLocation>
        <location evidence="6">Cytoplasm</location>
    </subcellularLocation>
</comment>
<dbReference type="InterPro" id="IPR001162">
    <property type="entry name" value="UvrC_RNase_H_dom"/>
</dbReference>
<dbReference type="GO" id="GO:0006289">
    <property type="term" value="P:nucleotide-excision repair"/>
    <property type="evidence" value="ECO:0007669"/>
    <property type="project" value="UniProtKB-UniRule"/>
</dbReference>
<sequence length="616" mass="70018">MALSEAVLDKVRNLTTQPGVYLWKNDRGQIIYVGKAVNLRNRVRSYVRHDAKRAPKVTAMMSHAADVETIVVANEMEALILENTLIKKHRPRYNIMLRDDKTYPYIKVTVQEDYPRVFMTRRVHRDGARYFGPFADAGAVHRVLKLIQRAFRIRSCRTMQADRPCLQYHLHHCDAPCVHYITKGEYGKLVEQAVGILEGRDAGIVRRLQEQMEAAAEEMEFEKAAMYRDQITAVRVIQEQQNITTVGGGDMDVLGFAGDAGQTCVQIYTIRQGRLMGRETFSLENSADETAAALTSAVLDQYYVDGVFVPKEIVVSAVEDKEDYERRLTQRKGQNVALVVPLRGIKKKLLTMAEDNARVLLEQRRLQWQHDTDKTSGAVEALARVLDLPRLPERMECFDISHTQGIETVASMVVFEHGRPAKQEYRRFKLKTVQGKPDDFKSMAEIMGRRYGERDWPAPDLIVIDGGKGQLHAALPIIREAGCEAPVISLAKRIEEVFVEGRSDSIILSHHTPELQLLQAIRDEAHRFAITYHRSLRGKRNLVSILDHIEGIGPKRRKALWGAFKNLEAMKAATVEELAAVPGMTRQTAENVYYFFRLGTDEKRKIVENKADLQNV</sequence>
<dbReference type="SUPFAM" id="SSF47781">
    <property type="entry name" value="RuvA domain 2-like"/>
    <property type="match status" value="1"/>
</dbReference>
<protein>
    <recommendedName>
        <fullName evidence="6">UvrABC system protein C</fullName>
        <shortName evidence="6">Protein UvrC</shortName>
    </recommendedName>
    <alternativeName>
        <fullName evidence="6">Excinuclease ABC subunit C</fullName>
    </alternativeName>
</protein>
<dbReference type="GO" id="GO:0003677">
    <property type="term" value="F:DNA binding"/>
    <property type="evidence" value="ECO:0007669"/>
    <property type="project" value="UniProtKB-UniRule"/>
</dbReference>
<dbReference type="PROSITE" id="PS50151">
    <property type="entry name" value="UVR"/>
    <property type="match status" value="1"/>
</dbReference>
<evidence type="ECO:0000259" key="9">
    <source>
        <dbReference type="PROSITE" id="PS50165"/>
    </source>
</evidence>
<dbReference type="PROSITE" id="PS50165">
    <property type="entry name" value="UVRC"/>
    <property type="match status" value="1"/>
</dbReference>
<evidence type="ECO:0000256" key="4">
    <source>
        <dbReference type="ARBA" id="ARBA00022881"/>
    </source>
</evidence>
<dbReference type="InterPro" id="IPR036876">
    <property type="entry name" value="UVR_dom_sf"/>
</dbReference>
<dbReference type="SUPFAM" id="SSF46600">
    <property type="entry name" value="C-terminal UvrC-binding domain of UvrB"/>
    <property type="match status" value="1"/>
</dbReference>
<dbReference type="OrthoDB" id="9804933at2"/>
<dbReference type="FunFam" id="3.40.1440.10:FF:000001">
    <property type="entry name" value="UvrABC system protein C"/>
    <property type="match status" value="1"/>
</dbReference>
<keyword evidence="11" id="KW-1185">Reference proteome</keyword>
<evidence type="ECO:0000256" key="6">
    <source>
        <dbReference type="HAMAP-Rule" id="MF_00203"/>
    </source>
</evidence>
<dbReference type="EMBL" id="CP029462">
    <property type="protein sequence ID" value="AXL20567.1"/>
    <property type="molecule type" value="Genomic_DNA"/>
</dbReference>
<dbReference type="InterPro" id="IPR038476">
    <property type="entry name" value="UvrC_RNase_H_dom_sf"/>
</dbReference>
<dbReference type="GO" id="GO:0009381">
    <property type="term" value="F:excinuclease ABC activity"/>
    <property type="evidence" value="ECO:0007669"/>
    <property type="project" value="UniProtKB-UniRule"/>
</dbReference>
<organism evidence="10 11">
    <name type="scientific">Megasphaera stantonii</name>
    <dbReference type="NCBI Taxonomy" id="2144175"/>
    <lineage>
        <taxon>Bacteria</taxon>
        <taxon>Bacillati</taxon>
        <taxon>Bacillota</taxon>
        <taxon>Negativicutes</taxon>
        <taxon>Veillonellales</taxon>
        <taxon>Veillonellaceae</taxon>
        <taxon>Megasphaera</taxon>
    </lineage>
</organism>
<evidence type="ECO:0000313" key="10">
    <source>
        <dbReference type="EMBL" id="AXL20567.1"/>
    </source>
</evidence>
<keyword evidence="3 6" id="KW-0228">DNA excision</keyword>
<dbReference type="GO" id="GO:0005737">
    <property type="term" value="C:cytoplasm"/>
    <property type="evidence" value="ECO:0007669"/>
    <property type="project" value="UniProtKB-SubCell"/>
</dbReference>
<gene>
    <name evidence="6" type="primary">uvrC</name>
    <name evidence="10" type="ORF">DKB62_02705</name>
</gene>
<dbReference type="Gene3D" id="4.10.860.10">
    <property type="entry name" value="UVR domain"/>
    <property type="match status" value="1"/>
</dbReference>
<dbReference type="InterPro" id="IPR004791">
    <property type="entry name" value="UvrC"/>
</dbReference>
<evidence type="ECO:0000256" key="1">
    <source>
        <dbReference type="ARBA" id="ARBA00022490"/>
    </source>
</evidence>
<evidence type="ECO:0000259" key="7">
    <source>
        <dbReference type="PROSITE" id="PS50151"/>
    </source>
</evidence>
<dbReference type="Pfam" id="PF08459">
    <property type="entry name" value="UvrC_RNaseH_dom"/>
    <property type="match status" value="1"/>
</dbReference>
<reference evidence="10 11" key="1">
    <citation type="submission" date="2018-05" db="EMBL/GenBank/DDBJ databases">
        <title>Complete genome sequence of Megasphaera sp. AJH120T, isolated from the ceca of a chicken.</title>
        <authorList>
            <person name="Maki J."/>
            <person name="Looft T."/>
        </authorList>
    </citation>
    <scope>NUCLEOTIDE SEQUENCE [LARGE SCALE GENOMIC DNA]</scope>
    <source>
        <strain evidence="10 11">AJH120</strain>
    </source>
</reference>
<accession>A0A346AXH4</accession>
<dbReference type="InterPro" id="IPR001943">
    <property type="entry name" value="UVR_dom"/>
</dbReference>
<keyword evidence="6" id="KW-0742">SOS response</keyword>
<comment type="similarity">
    <text evidence="6">Belongs to the UvrC family.</text>
</comment>
<keyword evidence="4 6" id="KW-0267">Excision nuclease</keyword>
<dbReference type="Pfam" id="PF02151">
    <property type="entry name" value="UVR"/>
    <property type="match status" value="1"/>
</dbReference>
<dbReference type="SMART" id="SM00465">
    <property type="entry name" value="GIYc"/>
    <property type="match status" value="1"/>
</dbReference>
<comment type="subunit">
    <text evidence="6">Interacts with UvrB in an incision complex.</text>
</comment>
<dbReference type="AlphaFoldDB" id="A0A346AXH4"/>
<dbReference type="InterPro" id="IPR010994">
    <property type="entry name" value="RuvA_2-like"/>
</dbReference>
<dbReference type="Pfam" id="PF01541">
    <property type="entry name" value="GIY-YIG"/>
    <property type="match status" value="1"/>
</dbReference>
<dbReference type="RefSeq" id="WP_107195702.1">
    <property type="nucleotide sequence ID" value="NZ_CP029462.1"/>
</dbReference>
<dbReference type="InterPro" id="IPR050066">
    <property type="entry name" value="UvrABC_protein_C"/>
</dbReference>
<dbReference type="SUPFAM" id="SSF82771">
    <property type="entry name" value="GIY-YIG endonuclease"/>
    <property type="match status" value="1"/>
</dbReference>
<dbReference type="CDD" id="cd10434">
    <property type="entry name" value="GIY-YIG_UvrC_Cho"/>
    <property type="match status" value="1"/>
</dbReference>
<evidence type="ECO:0000256" key="5">
    <source>
        <dbReference type="ARBA" id="ARBA00023204"/>
    </source>
</evidence>
<evidence type="ECO:0000256" key="2">
    <source>
        <dbReference type="ARBA" id="ARBA00022763"/>
    </source>
</evidence>
<dbReference type="KEGG" id="meg:DKB62_02705"/>
<dbReference type="PROSITE" id="PS50164">
    <property type="entry name" value="GIY_YIG"/>
    <property type="match status" value="1"/>
</dbReference>
<dbReference type="Gene3D" id="3.30.420.340">
    <property type="entry name" value="UvrC, RNAse H endonuclease domain"/>
    <property type="match status" value="1"/>
</dbReference>
<evidence type="ECO:0000259" key="8">
    <source>
        <dbReference type="PROSITE" id="PS50164"/>
    </source>
</evidence>
<dbReference type="InterPro" id="IPR047296">
    <property type="entry name" value="GIY-YIG_UvrC_Cho"/>
</dbReference>
<dbReference type="InterPro" id="IPR035901">
    <property type="entry name" value="GIY-YIG_endonuc_sf"/>
</dbReference>
<keyword evidence="1 6" id="KW-0963">Cytoplasm</keyword>
<proteinExistence type="inferred from homology"/>
<evidence type="ECO:0000256" key="3">
    <source>
        <dbReference type="ARBA" id="ARBA00022769"/>
    </source>
</evidence>
<dbReference type="GO" id="GO:0009380">
    <property type="term" value="C:excinuclease repair complex"/>
    <property type="evidence" value="ECO:0007669"/>
    <property type="project" value="InterPro"/>
</dbReference>
<dbReference type="GO" id="GO:0009432">
    <property type="term" value="P:SOS response"/>
    <property type="evidence" value="ECO:0007669"/>
    <property type="project" value="UniProtKB-UniRule"/>
</dbReference>
<keyword evidence="5 6" id="KW-0234">DNA repair</keyword>
<comment type="function">
    <text evidence="6">The UvrABC repair system catalyzes the recognition and processing of DNA lesions. UvrC both incises the 5' and 3' sides of the lesion. The N-terminal half is responsible for the 3' incision and the C-terminal half is responsible for the 5' incision.</text>
</comment>
<dbReference type="Gene3D" id="1.10.150.20">
    <property type="entry name" value="5' to 3' exonuclease, C-terminal subdomain"/>
    <property type="match status" value="1"/>
</dbReference>
<feature type="domain" description="UVR" evidence="7">
    <location>
        <begin position="202"/>
        <end position="237"/>
    </location>
</feature>
<dbReference type="PANTHER" id="PTHR30562">
    <property type="entry name" value="UVRC/OXIDOREDUCTASE"/>
    <property type="match status" value="1"/>
</dbReference>
<dbReference type="Gene3D" id="3.40.1440.10">
    <property type="entry name" value="GIY-YIG endonuclease"/>
    <property type="match status" value="1"/>
</dbReference>
<dbReference type="NCBIfam" id="NF001824">
    <property type="entry name" value="PRK00558.1-5"/>
    <property type="match status" value="1"/>
</dbReference>
<dbReference type="Pfam" id="PF22920">
    <property type="entry name" value="UvrC_RNaseH"/>
    <property type="match status" value="1"/>
</dbReference>
<feature type="domain" description="GIY-YIG" evidence="8">
    <location>
        <begin position="16"/>
        <end position="95"/>
    </location>
</feature>
<keyword evidence="2 6" id="KW-0227">DNA damage</keyword>
<dbReference type="NCBIfam" id="TIGR00194">
    <property type="entry name" value="uvrC"/>
    <property type="match status" value="1"/>
</dbReference>
<dbReference type="PANTHER" id="PTHR30562:SF1">
    <property type="entry name" value="UVRABC SYSTEM PROTEIN C"/>
    <property type="match status" value="1"/>
</dbReference>
<dbReference type="Proteomes" id="UP000254337">
    <property type="component" value="Chromosome"/>
</dbReference>
<evidence type="ECO:0000313" key="11">
    <source>
        <dbReference type="Proteomes" id="UP000254337"/>
    </source>
</evidence>
<dbReference type="InterPro" id="IPR000305">
    <property type="entry name" value="GIY-YIG_endonuc"/>
</dbReference>
<dbReference type="HAMAP" id="MF_00203">
    <property type="entry name" value="UvrC"/>
    <property type="match status" value="1"/>
</dbReference>
<feature type="domain" description="UvrC family homology region profile" evidence="9">
    <location>
        <begin position="253"/>
        <end position="478"/>
    </location>
</feature>
<name>A0A346AXH4_9FIRM</name>